<evidence type="ECO:0000256" key="2">
    <source>
        <dbReference type="ARBA" id="ARBA00004167"/>
    </source>
</evidence>
<dbReference type="Gene3D" id="1.10.630.10">
    <property type="entry name" value="Cytochrome P450"/>
    <property type="match status" value="1"/>
</dbReference>
<comment type="similarity">
    <text evidence="3 12">Belongs to the cytochrome P450 family.</text>
</comment>
<evidence type="ECO:0000256" key="5">
    <source>
        <dbReference type="ARBA" id="ARBA00022692"/>
    </source>
</evidence>
<dbReference type="InterPro" id="IPR001128">
    <property type="entry name" value="Cyt_P450"/>
</dbReference>
<accession>A0AAN7Z2I8</accession>
<evidence type="ECO:0000313" key="14">
    <source>
        <dbReference type="EMBL" id="KAK5581885.1"/>
    </source>
</evidence>
<dbReference type="GO" id="GO:0020037">
    <property type="term" value="F:heme binding"/>
    <property type="evidence" value="ECO:0007669"/>
    <property type="project" value="InterPro"/>
</dbReference>
<sequence>MEILNVLILLVFIFLLKDFIKKNKKVHPKSPSGPLAFPIIGNIPQLKFKEFLFNKQEHTIIGEYSQSNDGICRAYLGDRYFLFISNYDVVKCIQKDDNFMDRPSKFVPGWRYISNNGMGIMSSSEEKWTRAKTLVIKSLRIHSKKELIEEKAKELIDSLDKCANSNEIIYPKEYFQGYSCSILFKYMFNQEIPVKNEQSKAIGNAIEHVFSNISKLTAFDCFEFLSPFYDWFFEKRLKGCDIVRHIINSQNDKHLESIDPSKPRDLMDDLLIEYGVNEITQEDRTQINQICFDIFGPSVGTITITLNWVILQLCNHQDLQEIVYNEIKNAVVSDGSEYVNMSHKQSIPYLVAFIKETMRLCSNGFGLPKTAKKDQICGNYLIPKDAIIFVNYLAISLNEELFSNPHEFNPKRYLDESIPIPNIHFGVGPRACPGRFIAIDEMFLAVSNILLKYKIKSVDGKKIDDSIQFSVSLKAKDYCIKLEKRKQ</sequence>
<dbReference type="PANTHER" id="PTHR24303">
    <property type="entry name" value="HEME-BINDING MONOOXYGENASE FAMILY"/>
    <property type="match status" value="1"/>
</dbReference>
<dbReference type="AlphaFoldDB" id="A0AAN7Z2I8"/>
<evidence type="ECO:0000256" key="6">
    <source>
        <dbReference type="ARBA" id="ARBA00022723"/>
    </source>
</evidence>
<name>A0AAN7Z2I8_9MYCE</name>
<evidence type="ECO:0000256" key="7">
    <source>
        <dbReference type="ARBA" id="ARBA00022989"/>
    </source>
</evidence>
<dbReference type="InterPro" id="IPR036396">
    <property type="entry name" value="Cyt_P450_sf"/>
</dbReference>
<keyword evidence="10 12" id="KW-0503">Monooxygenase</keyword>
<dbReference type="PROSITE" id="PS00086">
    <property type="entry name" value="CYTOCHROME_P450"/>
    <property type="match status" value="1"/>
</dbReference>
<evidence type="ECO:0000313" key="15">
    <source>
        <dbReference type="Proteomes" id="UP001344447"/>
    </source>
</evidence>
<dbReference type="GO" id="GO:0016705">
    <property type="term" value="F:oxidoreductase activity, acting on paired donors, with incorporation or reduction of molecular oxygen"/>
    <property type="evidence" value="ECO:0007669"/>
    <property type="project" value="InterPro"/>
</dbReference>
<evidence type="ECO:0000256" key="10">
    <source>
        <dbReference type="ARBA" id="ARBA00023033"/>
    </source>
</evidence>
<feature type="signal peptide" evidence="13">
    <location>
        <begin position="1"/>
        <end position="22"/>
    </location>
</feature>
<reference evidence="14 15" key="1">
    <citation type="submission" date="2023-11" db="EMBL/GenBank/DDBJ databases">
        <title>Dfirmibasis_genome.</title>
        <authorList>
            <person name="Edelbroek B."/>
            <person name="Kjellin J."/>
            <person name="Jerlstrom-Hultqvist J."/>
            <person name="Soderbom F."/>
        </authorList>
    </citation>
    <scope>NUCLEOTIDE SEQUENCE [LARGE SCALE GENOMIC DNA]</scope>
    <source>
        <strain evidence="14 15">TNS-C-14</strain>
    </source>
</reference>
<dbReference type="CDD" id="cd20617">
    <property type="entry name" value="CYP1_2-like"/>
    <property type="match status" value="1"/>
</dbReference>
<dbReference type="SUPFAM" id="SSF48264">
    <property type="entry name" value="Cytochrome P450"/>
    <property type="match status" value="1"/>
</dbReference>
<keyword evidence="11" id="KW-0472">Membrane</keyword>
<dbReference type="GO" id="GO:0016020">
    <property type="term" value="C:membrane"/>
    <property type="evidence" value="ECO:0007669"/>
    <property type="project" value="UniProtKB-SubCell"/>
</dbReference>
<dbReference type="InterPro" id="IPR017972">
    <property type="entry name" value="Cyt_P450_CS"/>
</dbReference>
<dbReference type="GO" id="GO:0004497">
    <property type="term" value="F:monooxygenase activity"/>
    <property type="evidence" value="ECO:0007669"/>
    <property type="project" value="UniProtKB-KW"/>
</dbReference>
<dbReference type="FunFam" id="1.10.630.10:FF:000078">
    <property type="entry name" value="Probable cytochrome P450 515A1"/>
    <property type="match status" value="1"/>
</dbReference>
<evidence type="ECO:0000256" key="4">
    <source>
        <dbReference type="ARBA" id="ARBA00022617"/>
    </source>
</evidence>
<dbReference type="Proteomes" id="UP001344447">
    <property type="component" value="Unassembled WGS sequence"/>
</dbReference>
<evidence type="ECO:0000256" key="13">
    <source>
        <dbReference type="SAM" id="SignalP"/>
    </source>
</evidence>
<evidence type="ECO:0000256" key="1">
    <source>
        <dbReference type="ARBA" id="ARBA00001971"/>
    </source>
</evidence>
<keyword evidence="9 12" id="KW-0408">Iron</keyword>
<dbReference type="EMBL" id="JAVFKY010000001">
    <property type="protein sequence ID" value="KAK5581885.1"/>
    <property type="molecule type" value="Genomic_DNA"/>
</dbReference>
<keyword evidence="13" id="KW-0732">Signal</keyword>
<dbReference type="GO" id="GO:0005506">
    <property type="term" value="F:iron ion binding"/>
    <property type="evidence" value="ECO:0007669"/>
    <property type="project" value="InterPro"/>
</dbReference>
<gene>
    <name evidence="14" type="ORF">RB653_003465</name>
</gene>
<protein>
    <recommendedName>
        <fullName evidence="16">Cytochrome P450</fullName>
    </recommendedName>
</protein>
<keyword evidence="7" id="KW-1133">Transmembrane helix</keyword>
<comment type="subcellular location">
    <subcellularLocation>
        <location evidence="2">Membrane</location>
        <topology evidence="2">Single-pass membrane protein</topology>
    </subcellularLocation>
</comment>
<keyword evidence="15" id="KW-1185">Reference proteome</keyword>
<keyword evidence="8 12" id="KW-0560">Oxidoreductase</keyword>
<evidence type="ECO:0008006" key="16">
    <source>
        <dbReference type="Google" id="ProtNLM"/>
    </source>
</evidence>
<evidence type="ECO:0000256" key="12">
    <source>
        <dbReference type="RuleBase" id="RU000461"/>
    </source>
</evidence>
<evidence type="ECO:0000256" key="3">
    <source>
        <dbReference type="ARBA" id="ARBA00010617"/>
    </source>
</evidence>
<evidence type="ECO:0000256" key="11">
    <source>
        <dbReference type="ARBA" id="ARBA00023136"/>
    </source>
</evidence>
<dbReference type="PRINTS" id="PR00385">
    <property type="entry name" value="P450"/>
</dbReference>
<keyword evidence="4 12" id="KW-0349">Heme</keyword>
<feature type="chain" id="PRO_5042899399" description="Cytochrome P450" evidence="13">
    <location>
        <begin position="23"/>
        <end position="487"/>
    </location>
</feature>
<dbReference type="PANTHER" id="PTHR24303:SF31">
    <property type="entry name" value="CYTOCHROME P450 307A1-RELATED"/>
    <property type="match status" value="1"/>
</dbReference>
<comment type="caution">
    <text evidence="14">The sequence shown here is derived from an EMBL/GenBank/DDBJ whole genome shotgun (WGS) entry which is preliminary data.</text>
</comment>
<organism evidence="14 15">
    <name type="scientific">Dictyostelium firmibasis</name>
    <dbReference type="NCBI Taxonomy" id="79012"/>
    <lineage>
        <taxon>Eukaryota</taxon>
        <taxon>Amoebozoa</taxon>
        <taxon>Evosea</taxon>
        <taxon>Eumycetozoa</taxon>
        <taxon>Dictyostelia</taxon>
        <taxon>Dictyosteliales</taxon>
        <taxon>Dictyosteliaceae</taxon>
        <taxon>Dictyostelium</taxon>
    </lineage>
</organism>
<evidence type="ECO:0000256" key="8">
    <source>
        <dbReference type="ARBA" id="ARBA00023002"/>
    </source>
</evidence>
<proteinExistence type="inferred from homology"/>
<dbReference type="Pfam" id="PF00067">
    <property type="entry name" value="p450"/>
    <property type="match status" value="1"/>
</dbReference>
<evidence type="ECO:0000256" key="9">
    <source>
        <dbReference type="ARBA" id="ARBA00023004"/>
    </source>
</evidence>
<comment type="cofactor">
    <cofactor evidence="1">
        <name>heme</name>
        <dbReference type="ChEBI" id="CHEBI:30413"/>
    </cofactor>
</comment>
<keyword evidence="6 12" id="KW-0479">Metal-binding</keyword>
<keyword evidence="5" id="KW-0812">Transmembrane</keyword>